<evidence type="ECO:0000256" key="1">
    <source>
        <dbReference type="SAM" id="MobiDB-lite"/>
    </source>
</evidence>
<organism evidence="4 5">
    <name type="scientific">Nonomuraea roseoviolacea subsp. carminata</name>
    <dbReference type="NCBI Taxonomy" id="160689"/>
    <lineage>
        <taxon>Bacteria</taxon>
        <taxon>Bacillati</taxon>
        <taxon>Actinomycetota</taxon>
        <taxon>Actinomycetes</taxon>
        <taxon>Streptosporangiales</taxon>
        <taxon>Streptosporangiaceae</taxon>
        <taxon>Nonomuraea</taxon>
    </lineage>
</organism>
<feature type="compositionally biased region" description="Low complexity" evidence="1">
    <location>
        <begin position="35"/>
        <end position="44"/>
    </location>
</feature>
<accession>A0ABT1JXP7</accession>
<dbReference type="EMBL" id="JAMZEC010000001">
    <property type="protein sequence ID" value="MCP2346011.1"/>
    <property type="molecule type" value="Genomic_DNA"/>
</dbReference>
<feature type="chain" id="PRO_5045405768" description="AMIN-like domain-containing protein" evidence="2">
    <location>
        <begin position="26"/>
        <end position="244"/>
    </location>
</feature>
<evidence type="ECO:0000256" key="2">
    <source>
        <dbReference type="SAM" id="SignalP"/>
    </source>
</evidence>
<sequence length="244" mass="24730">MSTSSPAPARPAARLRLLTGLAVLAAVAPLAACGAGAGGATTATISPEPTAPVRPGEDTASGPATPSGTPAGTATPSGTPAGTPGPGEATASTRPDELAPTPLPTSTAPVRVERDLGEPAIVTGVRAGRHDGFDRVVVDLKGGMPGYTVRWVDELEQDGSGKPLDLRGSPCLYVLLTPAQAHTEDGTPTWTGTPLAQPLGNVTRILKAGDFEGRVSAGIVAASRTPFRVREYTRPDRLVIDVAH</sequence>
<dbReference type="RefSeq" id="WP_253768042.1">
    <property type="nucleotide sequence ID" value="NZ_BAAAVE010000032.1"/>
</dbReference>
<protein>
    <recommendedName>
        <fullName evidence="3">AMIN-like domain-containing protein</fullName>
    </recommendedName>
</protein>
<evidence type="ECO:0000313" key="5">
    <source>
        <dbReference type="Proteomes" id="UP001320766"/>
    </source>
</evidence>
<feature type="compositionally biased region" description="Low complexity" evidence="1">
    <location>
        <begin position="59"/>
        <end position="109"/>
    </location>
</feature>
<dbReference type="Proteomes" id="UP001320766">
    <property type="component" value="Unassembled WGS sequence"/>
</dbReference>
<feature type="signal peptide" evidence="2">
    <location>
        <begin position="1"/>
        <end position="25"/>
    </location>
</feature>
<comment type="caution">
    <text evidence="4">The sequence shown here is derived from an EMBL/GenBank/DDBJ whole genome shotgun (WGS) entry which is preliminary data.</text>
</comment>
<proteinExistence type="predicted"/>
<reference evidence="4 5" key="1">
    <citation type="submission" date="2022-06" db="EMBL/GenBank/DDBJ databases">
        <title>Sequencing the genomes of 1000 actinobacteria strains.</title>
        <authorList>
            <person name="Klenk H.-P."/>
        </authorList>
    </citation>
    <scope>NUCLEOTIDE SEQUENCE [LARGE SCALE GENOMIC DNA]</scope>
    <source>
        <strain evidence="4 5">DSM 44170</strain>
    </source>
</reference>
<name>A0ABT1JXP7_9ACTN</name>
<keyword evidence="5" id="KW-1185">Reference proteome</keyword>
<gene>
    <name evidence="4" type="ORF">HD595_002133</name>
</gene>
<keyword evidence="2" id="KW-0732">Signal</keyword>
<dbReference type="InterPro" id="IPR056303">
    <property type="entry name" value="AMIN-like"/>
</dbReference>
<dbReference type="Pfam" id="PF24837">
    <property type="entry name" value="AMIN-like"/>
    <property type="match status" value="1"/>
</dbReference>
<evidence type="ECO:0000313" key="4">
    <source>
        <dbReference type="EMBL" id="MCP2346011.1"/>
    </source>
</evidence>
<feature type="region of interest" description="Disordered" evidence="1">
    <location>
        <begin position="35"/>
        <end position="115"/>
    </location>
</feature>
<evidence type="ECO:0000259" key="3">
    <source>
        <dbReference type="Pfam" id="PF24837"/>
    </source>
</evidence>
<feature type="domain" description="AMIN-like" evidence="3">
    <location>
        <begin position="121"/>
        <end position="244"/>
    </location>
</feature>